<dbReference type="InterPro" id="IPR000515">
    <property type="entry name" value="MetI-like"/>
</dbReference>
<evidence type="ECO:0000313" key="10">
    <source>
        <dbReference type="EMBL" id="ROU00332.1"/>
    </source>
</evidence>
<feature type="transmembrane region" description="Helical" evidence="8">
    <location>
        <begin position="43"/>
        <end position="66"/>
    </location>
</feature>
<name>A0A3N2QYQ1_9RHOB</name>
<keyword evidence="11" id="KW-1185">Reference proteome</keyword>
<organism evidence="10 11">
    <name type="scientific">Histidinibacterium lentulum</name>
    <dbReference type="NCBI Taxonomy" id="2480588"/>
    <lineage>
        <taxon>Bacteria</taxon>
        <taxon>Pseudomonadati</taxon>
        <taxon>Pseudomonadota</taxon>
        <taxon>Alphaproteobacteria</taxon>
        <taxon>Rhodobacterales</taxon>
        <taxon>Paracoccaceae</taxon>
        <taxon>Histidinibacterium</taxon>
    </lineage>
</organism>
<dbReference type="GO" id="GO:0005886">
    <property type="term" value="C:plasma membrane"/>
    <property type="evidence" value="ECO:0007669"/>
    <property type="project" value="UniProtKB-SubCell"/>
</dbReference>
<dbReference type="SUPFAM" id="SSF161098">
    <property type="entry name" value="MetI-like"/>
    <property type="match status" value="1"/>
</dbReference>
<feature type="transmembrane region" description="Helical" evidence="8">
    <location>
        <begin position="385"/>
        <end position="406"/>
    </location>
</feature>
<keyword evidence="3" id="KW-1003">Cell membrane</keyword>
<evidence type="ECO:0000259" key="9">
    <source>
        <dbReference type="PROSITE" id="PS50928"/>
    </source>
</evidence>
<keyword evidence="7 8" id="KW-0472">Membrane</keyword>
<comment type="caution">
    <text evidence="10">The sequence shown here is derived from an EMBL/GenBank/DDBJ whole genome shotgun (WGS) entry which is preliminary data.</text>
</comment>
<dbReference type="Gene3D" id="1.10.3720.10">
    <property type="entry name" value="MetI-like"/>
    <property type="match status" value="1"/>
</dbReference>
<evidence type="ECO:0000256" key="6">
    <source>
        <dbReference type="ARBA" id="ARBA00022989"/>
    </source>
</evidence>
<dbReference type="PROSITE" id="PS50928">
    <property type="entry name" value="ABC_TM1"/>
    <property type="match status" value="1"/>
</dbReference>
<keyword evidence="6 8" id="KW-1133">Transmembrane helix</keyword>
<evidence type="ECO:0000256" key="4">
    <source>
        <dbReference type="ARBA" id="ARBA00022519"/>
    </source>
</evidence>
<feature type="transmembrane region" description="Helical" evidence="8">
    <location>
        <begin position="283"/>
        <end position="309"/>
    </location>
</feature>
<feature type="transmembrane region" description="Helical" evidence="8">
    <location>
        <begin position="208"/>
        <end position="229"/>
    </location>
</feature>
<dbReference type="EMBL" id="RDRB01000006">
    <property type="protein sequence ID" value="ROU00332.1"/>
    <property type="molecule type" value="Genomic_DNA"/>
</dbReference>
<feature type="transmembrane region" description="Helical" evidence="8">
    <location>
        <begin position="241"/>
        <end position="263"/>
    </location>
</feature>
<feature type="transmembrane region" description="Helical" evidence="8">
    <location>
        <begin position="15"/>
        <end position="36"/>
    </location>
</feature>
<keyword evidence="4" id="KW-0997">Cell inner membrane</keyword>
<dbReference type="AlphaFoldDB" id="A0A3N2QYQ1"/>
<dbReference type="PANTHER" id="PTHR43357">
    <property type="entry name" value="INNER MEMBRANE ABC TRANSPORTER PERMEASE PROTEIN YDCV"/>
    <property type="match status" value="1"/>
</dbReference>
<protein>
    <submittedName>
        <fullName evidence="10">ABC transporter permease</fullName>
    </submittedName>
</protein>
<comment type="similarity">
    <text evidence="8">Belongs to the binding-protein-dependent transport system permease family.</text>
</comment>
<accession>A0A3N2QYQ1</accession>
<feature type="transmembrane region" description="Helical" evidence="8">
    <location>
        <begin position="86"/>
        <end position="117"/>
    </location>
</feature>
<feature type="transmembrane region" description="Helical" evidence="8">
    <location>
        <begin position="138"/>
        <end position="166"/>
    </location>
</feature>
<evidence type="ECO:0000256" key="8">
    <source>
        <dbReference type="RuleBase" id="RU363032"/>
    </source>
</evidence>
<dbReference type="OrthoDB" id="9815533at2"/>
<proteinExistence type="inferred from homology"/>
<feature type="domain" description="ABC transmembrane type-1" evidence="9">
    <location>
        <begin position="204"/>
        <end position="403"/>
    </location>
</feature>
<evidence type="ECO:0000313" key="11">
    <source>
        <dbReference type="Proteomes" id="UP000268016"/>
    </source>
</evidence>
<comment type="subcellular location">
    <subcellularLocation>
        <location evidence="1">Cell inner membrane</location>
        <topology evidence="1">Multi-pass membrane protein</topology>
    </subcellularLocation>
    <subcellularLocation>
        <location evidence="8">Cell membrane</location>
        <topology evidence="8">Multi-pass membrane protein</topology>
    </subcellularLocation>
</comment>
<evidence type="ECO:0000256" key="2">
    <source>
        <dbReference type="ARBA" id="ARBA00022448"/>
    </source>
</evidence>
<dbReference type="CDD" id="cd06261">
    <property type="entry name" value="TM_PBP2"/>
    <property type="match status" value="1"/>
</dbReference>
<reference evidence="10 11" key="1">
    <citation type="submission" date="2018-10" db="EMBL/GenBank/DDBJ databases">
        <title>Histidinibacterium lentulum gen. nov., sp. nov., a marine bacterium from the culture broth of Picochlorum sp. 122.</title>
        <authorList>
            <person name="Wang G."/>
        </authorList>
    </citation>
    <scope>NUCLEOTIDE SEQUENCE [LARGE SCALE GENOMIC DNA]</scope>
    <source>
        <strain evidence="10 11">B17</strain>
    </source>
</reference>
<dbReference type="PANTHER" id="PTHR43357:SF4">
    <property type="entry name" value="INNER MEMBRANE ABC TRANSPORTER PERMEASE PROTEIN YDCV"/>
    <property type="match status" value="1"/>
</dbReference>
<keyword evidence="5 8" id="KW-0812">Transmembrane</keyword>
<gene>
    <name evidence="10" type="ORF">EAT49_13885</name>
</gene>
<dbReference type="RefSeq" id="WP_123642880.1">
    <property type="nucleotide sequence ID" value="NZ_ML119086.1"/>
</dbReference>
<evidence type="ECO:0000256" key="1">
    <source>
        <dbReference type="ARBA" id="ARBA00004429"/>
    </source>
</evidence>
<dbReference type="InterPro" id="IPR035906">
    <property type="entry name" value="MetI-like_sf"/>
</dbReference>
<sequence>MTDAVTNPANATKGLPSLAGFSAPIVAGLGLILGYLGGNAAGLGLVGALVGAALGALLAYAAAGAFDAASPVKFASNRTAGRWTMIALYGLIGLALGLVPGLVAGVLIGAVMSWFAYWIVRGDYRKGVPPYATPGQVLWHNAFLFICGAIFFFLIAPIVTIIPLSFNAEAFFTFTPEMLALDPAGYSLRHYEDFFTNSDWQLAMRNSLIIAPFATIIAVTLGTVAAIGLSQSHVPGRQAIMAILISPMIVPLIISATGMFFFYSAMGNWLEANLGMSRELTGYIKVILAHAALGIPFVIITVTATLVGFDRSLTRASANLGAGPVRTFFKVQMPLILPGVISGGLFAFITSFDEVVVVLFVGAAAQKTLPWQMFIGLREQVSPTILAVATILVTFSIILLTTVELLRRRSERLRGMSPG</sequence>
<dbReference type="Pfam" id="PF00528">
    <property type="entry name" value="BPD_transp_1"/>
    <property type="match status" value="1"/>
</dbReference>
<evidence type="ECO:0000256" key="3">
    <source>
        <dbReference type="ARBA" id="ARBA00022475"/>
    </source>
</evidence>
<dbReference type="GO" id="GO:0055085">
    <property type="term" value="P:transmembrane transport"/>
    <property type="evidence" value="ECO:0007669"/>
    <property type="project" value="InterPro"/>
</dbReference>
<feature type="transmembrane region" description="Helical" evidence="8">
    <location>
        <begin position="335"/>
        <end position="365"/>
    </location>
</feature>
<dbReference type="Proteomes" id="UP000268016">
    <property type="component" value="Unassembled WGS sequence"/>
</dbReference>
<evidence type="ECO:0000256" key="5">
    <source>
        <dbReference type="ARBA" id="ARBA00022692"/>
    </source>
</evidence>
<keyword evidence="2 8" id="KW-0813">Transport</keyword>
<evidence type="ECO:0000256" key="7">
    <source>
        <dbReference type="ARBA" id="ARBA00023136"/>
    </source>
</evidence>